<keyword evidence="2" id="KW-1185">Reference proteome</keyword>
<proteinExistence type="predicted"/>
<dbReference type="OrthoDB" id="6227886at2"/>
<dbReference type="Proteomes" id="UP000315303">
    <property type="component" value="Unassembled WGS sequence"/>
</dbReference>
<organism evidence="1 2">
    <name type="scientific">Litorilituus lipolyticus</name>
    <dbReference type="NCBI Taxonomy" id="2491017"/>
    <lineage>
        <taxon>Bacteria</taxon>
        <taxon>Pseudomonadati</taxon>
        <taxon>Pseudomonadota</taxon>
        <taxon>Gammaproteobacteria</taxon>
        <taxon>Alteromonadales</taxon>
        <taxon>Colwelliaceae</taxon>
        <taxon>Litorilituus</taxon>
    </lineage>
</organism>
<protein>
    <submittedName>
        <fullName evidence="1">Uncharacterized protein</fullName>
    </submittedName>
</protein>
<sequence length="99" mass="11214">MDSQFQKFDISAIKILTTLMENFPASTKIGYVDLYPDEQDDTEKREAHIGVIAFLRHENLIAHEMGSASSFILTSHGLTLFGRDVKNHLASLLQQYEVD</sequence>
<evidence type="ECO:0000313" key="2">
    <source>
        <dbReference type="Proteomes" id="UP000315303"/>
    </source>
</evidence>
<dbReference type="AlphaFoldDB" id="A0A502KYK6"/>
<name>A0A502KYK6_9GAMM</name>
<evidence type="ECO:0000313" key="1">
    <source>
        <dbReference type="EMBL" id="TPH15031.1"/>
    </source>
</evidence>
<reference evidence="1 2" key="1">
    <citation type="submission" date="2019-01" db="EMBL/GenBank/DDBJ databases">
        <title>Litorilituus lipolytica sp. nov., isolated from intertidal sand of the Yellow Sea in China.</title>
        <authorList>
            <person name="Liu A."/>
        </authorList>
    </citation>
    <scope>NUCLEOTIDE SEQUENCE [LARGE SCALE GENOMIC DNA]</scope>
    <source>
        <strain evidence="1 2">RZ04</strain>
    </source>
</reference>
<comment type="caution">
    <text evidence="1">The sequence shown here is derived from an EMBL/GenBank/DDBJ whole genome shotgun (WGS) entry which is preliminary data.</text>
</comment>
<gene>
    <name evidence="1" type="ORF">EPA86_09420</name>
</gene>
<accession>A0A502KYK6</accession>
<dbReference type="RefSeq" id="WP_140603194.1">
    <property type="nucleotide sequence ID" value="NZ_SAWY01000020.1"/>
</dbReference>
<dbReference type="EMBL" id="SAWY01000020">
    <property type="protein sequence ID" value="TPH15031.1"/>
    <property type="molecule type" value="Genomic_DNA"/>
</dbReference>